<accession>A0ABT6N8V5</accession>
<name>A0ABT6N8V5_9FIRM</name>
<evidence type="ECO:0000313" key="1">
    <source>
        <dbReference type="EMBL" id="MDH8676835.1"/>
    </source>
</evidence>
<dbReference type="RefSeq" id="WP_281092635.1">
    <property type="nucleotide sequence ID" value="NZ_JARYZI010000001.1"/>
</dbReference>
<dbReference type="EMBL" id="JARYZI010000001">
    <property type="protein sequence ID" value="MDH8676835.1"/>
    <property type="molecule type" value="Genomic_DNA"/>
</dbReference>
<dbReference type="Gene3D" id="3.40.630.30">
    <property type="match status" value="1"/>
</dbReference>
<dbReference type="Proteomes" id="UP001158045">
    <property type="component" value="Unassembled WGS sequence"/>
</dbReference>
<evidence type="ECO:0000313" key="2">
    <source>
        <dbReference type="Proteomes" id="UP001158045"/>
    </source>
</evidence>
<sequence>MNDVNPYISCPVLETELFLLRLVEEEDAEDLLGCYSDKASLKIFNSDNCPIDFYFDTEAELHKLIKFWLMEYSESGYVRFSVVDKKSNKAVGTIEIFAKKETFNTYGKVGLFRLDLPTVYEKSEFLNDILSVVLEYFGELFKINSIITKGNSYAKTRTETLKTLNFHYVDDRQITMYEDYYIKML</sequence>
<dbReference type="InterPro" id="IPR016181">
    <property type="entry name" value="Acyl_CoA_acyltransferase"/>
</dbReference>
<gene>
    <name evidence="1" type="ORF">QE109_01685</name>
</gene>
<protein>
    <recommendedName>
        <fullName evidence="3">N-acetyltransferase</fullName>
    </recommendedName>
</protein>
<reference evidence="1 2" key="1">
    <citation type="submission" date="2023-04" db="EMBL/GenBank/DDBJ databases">
        <title>Fusibacter bizertensis strain WBS, isolated from littoral bottom sediments of the Arctic seas - biochemical and genomic analysis.</title>
        <authorList>
            <person name="Brioukhanov A.L."/>
        </authorList>
    </citation>
    <scope>NUCLEOTIDE SEQUENCE [LARGE SCALE GENOMIC DNA]</scope>
    <source>
        <strain evidence="1 2">WBS</strain>
    </source>
</reference>
<organism evidence="1 2">
    <name type="scientific">Fusibacter bizertensis</name>
    <dbReference type="NCBI Taxonomy" id="1488331"/>
    <lineage>
        <taxon>Bacteria</taxon>
        <taxon>Bacillati</taxon>
        <taxon>Bacillota</taxon>
        <taxon>Clostridia</taxon>
        <taxon>Eubacteriales</taxon>
        <taxon>Eubacteriales Family XII. Incertae Sedis</taxon>
        <taxon>Fusibacter</taxon>
    </lineage>
</organism>
<comment type="caution">
    <text evidence="1">The sequence shown here is derived from an EMBL/GenBank/DDBJ whole genome shotgun (WGS) entry which is preliminary data.</text>
</comment>
<proteinExistence type="predicted"/>
<keyword evidence="2" id="KW-1185">Reference proteome</keyword>
<dbReference type="SUPFAM" id="SSF55729">
    <property type="entry name" value="Acyl-CoA N-acyltransferases (Nat)"/>
    <property type="match status" value="1"/>
</dbReference>
<evidence type="ECO:0008006" key="3">
    <source>
        <dbReference type="Google" id="ProtNLM"/>
    </source>
</evidence>